<evidence type="ECO:0000256" key="1">
    <source>
        <dbReference type="SAM" id="MobiDB-lite"/>
    </source>
</evidence>
<evidence type="ECO:0000256" key="3">
    <source>
        <dbReference type="SAM" id="SignalP"/>
    </source>
</evidence>
<evidence type="ECO:0008006" key="6">
    <source>
        <dbReference type="Google" id="ProtNLM"/>
    </source>
</evidence>
<feature type="region of interest" description="Disordered" evidence="1">
    <location>
        <begin position="19"/>
        <end position="157"/>
    </location>
</feature>
<organism evidence="4 5">
    <name type="scientific">Streptomyces tardus</name>
    <dbReference type="NCBI Taxonomy" id="2780544"/>
    <lineage>
        <taxon>Bacteria</taxon>
        <taxon>Bacillati</taxon>
        <taxon>Actinomycetota</taxon>
        <taxon>Actinomycetes</taxon>
        <taxon>Kitasatosporales</taxon>
        <taxon>Streptomycetaceae</taxon>
        <taxon>Streptomyces</taxon>
    </lineage>
</organism>
<feature type="transmembrane region" description="Helical" evidence="2">
    <location>
        <begin position="169"/>
        <end position="191"/>
    </location>
</feature>
<keyword evidence="2" id="KW-0812">Transmembrane</keyword>
<keyword evidence="2" id="KW-0472">Membrane</keyword>
<dbReference type="Proteomes" id="UP000694501">
    <property type="component" value="Unassembled WGS sequence"/>
</dbReference>
<dbReference type="EMBL" id="JAELVF020000001">
    <property type="protein sequence ID" value="MBU7597576.1"/>
    <property type="molecule type" value="Genomic_DNA"/>
</dbReference>
<comment type="caution">
    <text evidence="4">The sequence shown here is derived from an EMBL/GenBank/DDBJ whole genome shotgun (WGS) entry which is preliminary data.</text>
</comment>
<gene>
    <name evidence="4" type="ORF">JGS22_008060</name>
</gene>
<evidence type="ECO:0000256" key="2">
    <source>
        <dbReference type="SAM" id="Phobius"/>
    </source>
</evidence>
<sequence>MKAYAVGLVAGAMVLVAGSAAQAASPGPPPSAPSSSRAPDAGDGAFFPVPDFPFAVPPGLTPPPVDPVPDGETYEQGEPLPGTGGTGTPTPPPSSGDEPQTTGATPEPSELRPRSGQPEDAGNGPPQGALNVPEAPSTAGAPSVAEGPDDGAEDTRAEESLAMRGGEPLLPVLPLGAGLASLGLGLAALGYRLRRNA</sequence>
<keyword evidence="2" id="KW-1133">Transmembrane helix</keyword>
<keyword evidence="3" id="KW-0732">Signal</keyword>
<accession>A0A949N7L7</accession>
<keyword evidence="5" id="KW-1185">Reference proteome</keyword>
<name>A0A949N7L7_9ACTN</name>
<feature type="signal peptide" evidence="3">
    <location>
        <begin position="1"/>
        <end position="23"/>
    </location>
</feature>
<protein>
    <recommendedName>
        <fullName evidence="6">Gram-positive cocci surface proteins LPxTG domain-containing protein</fullName>
    </recommendedName>
</protein>
<feature type="compositionally biased region" description="Low complexity" evidence="1">
    <location>
        <begin position="33"/>
        <end position="54"/>
    </location>
</feature>
<feature type="compositionally biased region" description="Pro residues" evidence="1">
    <location>
        <begin position="55"/>
        <end position="67"/>
    </location>
</feature>
<feature type="chain" id="PRO_5037922728" description="Gram-positive cocci surface proteins LPxTG domain-containing protein" evidence="3">
    <location>
        <begin position="24"/>
        <end position="197"/>
    </location>
</feature>
<dbReference type="AlphaFoldDB" id="A0A949N7L7"/>
<reference evidence="4" key="1">
    <citation type="submission" date="2021-06" db="EMBL/GenBank/DDBJ databases">
        <title>Sequencing of actinobacteria type strains.</title>
        <authorList>
            <person name="Nguyen G.-S."/>
            <person name="Wentzel A."/>
        </authorList>
    </citation>
    <scope>NUCLEOTIDE SEQUENCE</scope>
    <source>
        <strain evidence="4">P38-E01</strain>
    </source>
</reference>
<evidence type="ECO:0000313" key="5">
    <source>
        <dbReference type="Proteomes" id="UP000694501"/>
    </source>
</evidence>
<proteinExistence type="predicted"/>
<evidence type="ECO:0000313" key="4">
    <source>
        <dbReference type="EMBL" id="MBU7597576.1"/>
    </source>
</evidence>